<dbReference type="Proteomes" id="UP000198287">
    <property type="component" value="Unassembled WGS sequence"/>
</dbReference>
<dbReference type="InterPro" id="IPR001810">
    <property type="entry name" value="F-box_dom"/>
</dbReference>
<dbReference type="Pfam" id="PF12937">
    <property type="entry name" value="F-box-like"/>
    <property type="match status" value="1"/>
</dbReference>
<feature type="domain" description="F-box" evidence="2">
    <location>
        <begin position="57"/>
        <end position="85"/>
    </location>
</feature>
<dbReference type="SUPFAM" id="SSF52058">
    <property type="entry name" value="L domain-like"/>
    <property type="match status" value="1"/>
</dbReference>
<dbReference type="AlphaFoldDB" id="A0A226E5M4"/>
<dbReference type="SUPFAM" id="SSF81383">
    <property type="entry name" value="F-box domain"/>
    <property type="match status" value="1"/>
</dbReference>
<evidence type="ECO:0000313" key="3">
    <source>
        <dbReference type="EMBL" id="OXA52257.1"/>
    </source>
</evidence>
<feature type="region of interest" description="Disordered" evidence="1">
    <location>
        <begin position="1"/>
        <end position="20"/>
    </location>
</feature>
<keyword evidence="4" id="KW-1185">Reference proteome</keyword>
<reference evidence="3 4" key="1">
    <citation type="submission" date="2015-12" db="EMBL/GenBank/DDBJ databases">
        <title>The genome of Folsomia candida.</title>
        <authorList>
            <person name="Faddeeva A."/>
            <person name="Derks M.F."/>
            <person name="Anvar Y."/>
            <person name="Smit S."/>
            <person name="Van Straalen N."/>
            <person name="Roelofs D."/>
        </authorList>
    </citation>
    <scope>NUCLEOTIDE SEQUENCE [LARGE SCALE GENOMIC DNA]</scope>
    <source>
        <strain evidence="3 4">VU population</strain>
        <tissue evidence="3">Whole body</tissue>
    </source>
</reference>
<accession>A0A226E5M4</accession>
<name>A0A226E5M4_FOLCA</name>
<comment type="caution">
    <text evidence="3">The sequence shown here is derived from an EMBL/GenBank/DDBJ whole genome shotgun (WGS) entry which is preliminary data.</text>
</comment>
<organism evidence="3 4">
    <name type="scientific">Folsomia candida</name>
    <name type="common">Springtail</name>
    <dbReference type="NCBI Taxonomy" id="158441"/>
    <lineage>
        <taxon>Eukaryota</taxon>
        <taxon>Metazoa</taxon>
        <taxon>Ecdysozoa</taxon>
        <taxon>Arthropoda</taxon>
        <taxon>Hexapoda</taxon>
        <taxon>Collembola</taxon>
        <taxon>Entomobryomorpha</taxon>
        <taxon>Isotomoidea</taxon>
        <taxon>Isotomidae</taxon>
        <taxon>Proisotominae</taxon>
        <taxon>Folsomia</taxon>
    </lineage>
</organism>
<evidence type="ECO:0000256" key="1">
    <source>
        <dbReference type="SAM" id="MobiDB-lite"/>
    </source>
</evidence>
<dbReference type="Gene3D" id="3.80.10.10">
    <property type="entry name" value="Ribonuclease Inhibitor"/>
    <property type="match status" value="2"/>
</dbReference>
<dbReference type="OMA" id="PYFREEW"/>
<dbReference type="InterPro" id="IPR036047">
    <property type="entry name" value="F-box-like_dom_sf"/>
</dbReference>
<protein>
    <recommendedName>
        <fullName evidence="2">F-box domain-containing protein</fullName>
    </recommendedName>
</protein>
<evidence type="ECO:0000259" key="2">
    <source>
        <dbReference type="Pfam" id="PF12937"/>
    </source>
</evidence>
<gene>
    <name evidence="3" type="ORF">Fcan01_13226</name>
</gene>
<evidence type="ECO:0000313" key="4">
    <source>
        <dbReference type="Proteomes" id="UP000198287"/>
    </source>
</evidence>
<dbReference type="EMBL" id="LNIX01000007">
    <property type="protein sequence ID" value="OXA52257.1"/>
    <property type="molecule type" value="Genomic_DNA"/>
</dbReference>
<dbReference type="InterPro" id="IPR032675">
    <property type="entry name" value="LRR_dom_sf"/>
</dbReference>
<sequence length="550" mass="62273">MAFSNDHNAEQDSSGYTDPPVILVNDLEVVTFETQDDQLASENNPENCIGLNNLISEELVKIFSFLSQEERQKLRTVCRKWQNVVDIVFGMKIRVKNSTSDLVKVCPHAVEVELNSMTQPFESGIAFAQTVRKLMLTNIVVTYNLVSFLNACANITHLGFTNVILDLPINDPWSQFGKDSTNIPLDSLESLEIKCFTFTEGVVEIMNFLHDKVSFKRLKDVIINVQNPPVIPYQVMFQRNINPATTHPLVKLLVKLRPTLRKFLIGRPNMPTILKFQYPEKDEFPPQLEHLEIHPYFREEWSPILREQNGLKIMNLGSCNVSRWNEIQGAVMTNASCLESFTIGGLSFGQIWDCAVFQTCSLLRNLSIEISHSNKVNLAMLPLQLKNLHVFGPVPKYEITAVAETLVGLESLKFTHLGRIAEFNNAEEDKVNLDVFKALLQLPNLKSLMFVTCSTISIDWDMISLWCTSVAGTHGFSFSEKYFQTHGEYFRNGISVELTDEFKRDAFDWSSVPMLAISDTVDMSTPDPFASSIVFHVQHLDPPAVPEDDV</sequence>
<proteinExistence type="predicted"/>